<evidence type="ECO:0000313" key="2">
    <source>
        <dbReference type="EMBL" id="RXF67579.1"/>
    </source>
</evidence>
<dbReference type="Gene3D" id="3.40.50.1010">
    <property type="entry name" value="5'-nuclease"/>
    <property type="match status" value="1"/>
</dbReference>
<gene>
    <name evidence="2" type="ORF">EKH83_18515</name>
</gene>
<accession>A0A4Q0M4F1</accession>
<reference evidence="2 3" key="1">
    <citation type="submission" date="2018-12" db="EMBL/GenBank/DDBJ databases">
        <title>The Draft Genome Sequence of the Soil Bacterium Pedobacter tournemirensis R1.</title>
        <authorList>
            <person name="He J."/>
        </authorList>
    </citation>
    <scope>NUCLEOTIDE SEQUENCE [LARGE SCALE GENOMIC DNA]</scope>
    <source>
        <strain evidence="2 3">R1</strain>
    </source>
</reference>
<name>A0A4Q0M4F1_9SPHI</name>
<proteinExistence type="predicted"/>
<evidence type="ECO:0000259" key="1">
    <source>
        <dbReference type="Pfam" id="PF13470"/>
    </source>
</evidence>
<protein>
    <submittedName>
        <fullName evidence="2">PIN domain-containing protein</fullName>
    </submittedName>
</protein>
<dbReference type="AlphaFoldDB" id="A0A4Q0M4F1"/>
<sequence>MKQVFMDTNIVIDFLANRRPFAMDAAKLFDLAVNGKVRIFIAAVSYNNIYYILRQSMPRNATLKLLEELADMTEITDLTAAVIRQSLKTDFKDYEDAIQYYSALSIPDLDFIVTRNTKDFKKSKLAVLTPTEALASFSGT</sequence>
<feature type="domain" description="PIN" evidence="1">
    <location>
        <begin position="4"/>
        <end position="118"/>
    </location>
</feature>
<evidence type="ECO:0000313" key="3">
    <source>
        <dbReference type="Proteomes" id="UP000290848"/>
    </source>
</evidence>
<comment type="caution">
    <text evidence="2">The sequence shown here is derived from an EMBL/GenBank/DDBJ whole genome shotgun (WGS) entry which is preliminary data.</text>
</comment>
<dbReference type="InterPro" id="IPR002716">
    <property type="entry name" value="PIN_dom"/>
</dbReference>
<dbReference type="Proteomes" id="UP000290848">
    <property type="component" value="Unassembled WGS sequence"/>
</dbReference>
<dbReference type="Pfam" id="PF13470">
    <property type="entry name" value="PIN_3"/>
    <property type="match status" value="1"/>
</dbReference>
<dbReference type="SUPFAM" id="SSF88723">
    <property type="entry name" value="PIN domain-like"/>
    <property type="match status" value="1"/>
</dbReference>
<dbReference type="InterPro" id="IPR029060">
    <property type="entry name" value="PIN-like_dom_sf"/>
</dbReference>
<organism evidence="2 3">
    <name type="scientific">Arcticibacter tournemirensis</name>
    <dbReference type="NCBI Taxonomy" id="699437"/>
    <lineage>
        <taxon>Bacteria</taxon>
        <taxon>Pseudomonadati</taxon>
        <taxon>Bacteroidota</taxon>
        <taxon>Sphingobacteriia</taxon>
        <taxon>Sphingobacteriales</taxon>
        <taxon>Sphingobacteriaceae</taxon>
        <taxon>Arcticibacter</taxon>
    </lineage>
</organism>
<dbReference type="EMBL" id="RXOC01000016">
    <property type="protein sequence ID" value="RXF67579.1"/>
    <property type="molecule type" value="Genomic_DNA"/>
</dbReference>